<protein>
    <submittedName>
        <fullName evidence="2">DUF4123 domain-containing protein</fullName>
    </submittedName>
</protein>
<dbReference type="AlphaFoldDB" id="A0AAP2G8A5"/>
<dbReference type="Proteomes" id="UP001315686">
    <property type="component" value="Unassembled WGS sequence"/>
</dbReference>
<keyword evidence="3" id="KW-1185">Reference proteome</keyword>
<evidence type="ECO:0000313" key="3">
    <source>
        <dbReference type="Proteomes" id="UP001315686"/>
    </source>
</evidence>
<gene>
    <name evidence="2" type="ORF">IV417_12050</name>
</gene>
<dbReference type="InterPro" id="IPR025391">
    <property type="entry name" value="DUF4123"/>
</dbReference>
<feature type="domain" description="DUF4123" evidence="1">
    <location>
        <begin position="38"/>
        <end position="160"/>
    </location>
</feature>
<reference evidence="2 3" key="1">
    <citation type="journal article" date="2021" name="Arch. Microbiol.">
        <title>Harenicola maris gen. nov., sp. nov. isolated from the Sea of Japan shallow sediments.</title>
        <authorList>
            <person name="Romanenko L.A."/>
            <person name="Kurilenko V.V."/>
            <person name="Chernysheva N.Y."/>
            <person name="Tekutyeva L.A."/>
            <person name="Velansky P.V."/>
            <person name="Svetashev V.I."/>
            <person name="Isaeva M.P."/>
        </authorList>
    </citation>
    <scope>NUCLEOTIDE SEQUENCE [LARGE SCALE GENOMIC DNA]</scope>
    <source>
        <strain evidence="2 3">KMM 3653</strain>
    </source>
</reference>
<sequence>MSAPVIEYTRYQSRPFVADGSDPGPLQGPEATPPLKTYAVIDASKVFALPEKLTGGTDPHCCLYKDAAALGEAAPWLVELTLKGQLAANLITHSDPPMRWELLQYEAAIFFQSAADLASLRAHLRRYTSVPDEGGAQFLLRFYDPVFLSALIEAMTPEEKAGFLAPIARLSAIVTTYDGAWIYHQFEPTEALAETASAPLVFDREKRHQLRNIGFRRRAWAISKGAGHDAKTARDFERHCVRMMACDYHDDTRLLELFALYRQLPGAAQPDFLKTARSGAFSPRALGLHFCKQHGLTYPEGASQ</sequence>
<comment type="caution">
    <text evidence="2">The sequence shown here is derived from an EMBL/GenBank/DDBJ whole genome shotgun (WGS) entry which is preliminary data.</text>
</comment>
<organism evidence="2 3">
    <name type="scientific">Harenicola maris</name>
    <dbReference type="NCBI Taxonomy" id="2841044"/>
    <lineage>
        <taxon>Bacteria</taxon>
        <taxon>Pseudomonadati</taxon>
        <taxon>Pseudomonadota</taxon>
        <taxon>Alphaproteobacteria</taxon>
        <taxon>Rhodobacterales</taxon>
        <taxon>Paracoccaceae</taxon>
        <taxon>Harenicola</taxon>
    </lineage>
</organism>
<evidence type="ECO:0000313" key="2">
    <source>
        <dbReference type="EMBL" id="MBT0958121.1"/>
    </source>
</evidence>
<name>A0AAP2G8A5_9RHOB</name>
<evidence type="ECO:0000259" key="1">
    <source>
        <dbReference type="Pfam" id="PF13503"/>
    </source>
</evidence>
<dbReference type="Pfam" id="PF13503">
    <property type="entry name" value="DUF4123"/>
    <property type="match status" value="1"/>
</dbReference>
<dbReference type="RefSeq" id="WP_327794336.1">
    <property type="nucleotide sequence ID" value="NZ_JADQAZ010000002.1"/>
</dbReference>
<proteinExistence type="predicted"/>
<accession>A0AAP2G8A5</accession>
<dbReference type="EMBL" id="JADQAZ010000002">
    <property type="protein sequence ID" value="MBT0958121.1"/>
    <property type="molecule type" value="Genomic_DNA"/>
</dbReference>